<evidence type="ECO:0000313" key="2">
    <source>
        <dbReference type="Proteomes" id="UP000773614"/>
    </source>
</evidence>
<dbReference type="AlphaFoldDB" id="A0A964T128"/>
<keyword evidence="2" id="KW-1185">Reference proteome</keyword>
<dbReference type="Gene3D" id="4.10.410.40">
    <property type="match status" value="1"/>
</dbReference>
<dbReference type="RefSeq" id="WP_161138811.1">
    <property type="nucleotide sequence ID" value="NZ_SPKJ01000003.1"/>
</dbReference>
<reference evidence="1" key="1">
    <citation type="submission" date="2019-03" db="EMBL/GenBank/DDBJ databases">
        <title>Afifella sp. nov., isolated from activated sludge.</title>
        <authorList>
            <person name="Li Q."/>
            <person name="Liu Y."/>
        </authorList>
    </citation>
    <scope>NUCLEOTIDE SEQUENCE</scope>
    <source>
        <strain evidence="1">L72</strain>
    </source>
</reference>
<dbReference type="Proteomes" id="UP000773614">
    <property type="component" value="Unassembled WGS sequence"/>
</dbReference>
<name>A0A964T128_9HYPH</name>
<gene>
    <name evidence="1" type="ORF">E4O86_01860</name>
</gene>
<evidence type="ECO:0000313" key="1">
    <source>
        <dbReference type="EMBL" id="MYZ46466.1"/>
    </source>
</evidence>
<protein>
    <recommendedName>
        <fullName evidence="3">Phage tail protein</fullName>
    </recommendedName>
</protein>
<proteinExistence type="predicted"/>
<accession>A0A964T128</accession>
<dbReference type="EMBL" id="SPKJ01000003">
    <property type="protein sequence ID" value="MYZ46466.1"/>
    <property type="molecule type" value="Genomic_DNA"/>
</dbReference>
<evidence type="ECO:0008006" key="3">
    <source>
        <dbReference type="Google" id="ProtNLM"/>
    </source>
</evidence>
<organism evidence="1 2">
    <name type="scientific">Propylenella binzhouense</name>
    <dbReference type="NCBI Taxonomy" id="2555902"/>
    <lineage>
        <taxon>Bacteria</taxon>
        <taxon>Pseudomonadati</taxon>
        <taxon>Pseudomonadota</taxon>
        <taxon>Alphaproteobacteria</taxon>
        <taxon>Hyphomicrobiales</taxon>
        <taxon>Propylenellaceae</taxon>
        <taxon>Propylenella</taxon>
    </lineage>
</organism>
<dbReference type="OrthoDB" id="6001060at2"/>
<comment type="caution">
    <text evidence="1">The sequence shown here is derived from an EMBL/GenBank/DDBJ whole genome shotgun (WGS) entry which is preliminary data.</text>
</comment>
<sequence>MASTTAKSKFYIGTTAAAANLAAYEADTFVEVKDVEDLGEFGDSAEEITVTTIGDARRRKLKGPRDAGTHDIVVIYDPSDAGAQAMNAAVAADDAYNIKVEMNDKPDATGTPTTFYFRARVMSYKHSFGSGSDVVKRTYSLSIDSEILEVEAEAGV</sequence>